<sequence>MKFCQLKLTNEADDLSVFARAIDLHQQNNRKIKLYAIKHVFQKKGITFAV</sequence>
<comment type="caution">
    <text evidence="1">The sequence shown here is derived from an EMBL/GenBank/DDBJ whole genome shotgun (WGS) entry which is preliminary data.</text>
</comment>
<reference evidence="1 2" key="1">
    <citation type="submission" date="2008-08" db="EMBL/GenBank/DDBJ databases">
        <title>Draft genome sequence of Bacteroides plebeius (DSM 17135).</title>
        <authorList>
            <person name="Sudarsanam P."/>
            <person name="Ley R."/>
            <person name="Guruge J."/>
            <person name="Turnbaugh P.J."/>
            <person name="Mahowald M."/>
            <person name="Liep D."/>
            <person name="Gordon J."/>
        </authorList>
    </citation>
    <scope>NUCLEOTIDE SEQUENCE [LARGE SCALE GENOMIC DNA]</scope>
    <source>
        <strain evidence="2">DSM 17135 / JCM 12973 / M2</strain>
    </source>
</reference>
<reference evidence="1 2" key="2">
    <citation type="submission" date="2008-08" db="EMBL/GenBank/DDBJ databases">
        <authorList>
            <person name="Fulton L."/>
            <person name="Clifton S."/>
            <person name="Fulton B."/>
            <person name="Xu J."/>
            <person name="Minx P."/>
            <person name="Pepin K.H."/>
            <person name="Johnson M."/>
            <person name="Thiruvilangam P."/>
            <person name="Bhonagiri V."/>
            <person name="Nash W.E."/>
            <person name="Mardis E.R."/>
            <person name="Wilson R.K."/>
        </authorList>
    </citation>
    <scope>NUCLEOTIDE SEQUENCE [LARGE SCALE GENOMIC DNA]</scope>
    <source>
        <strain evidence="2">DSM 17135 / JCM 12973 / M2</strain>
    </source>
</reference>
<accession>B5CZ73</accession>
<dbReference type="Proteomes" id="UP000003452">
    <property type="component" value="Unassembled WGS sequence"/>
</dbReference>
<protein>
    <submittedName>
        <fullName evidence="1">Uncharacterized protein</fullName>
    </submittedName>
</protein>
<name>B5CZ73_PHOPM</name>
<organism evidence="1 2">
    <name type="scientific">Phocaeicola plebeius (strain DSM 17135 / JCM 12973 / CCUG 54634 / M2)</name>
    <name type="common">Bacteroides plebeius</name>
    <dbReference type="NCBI Taxonomy" id="484018"/>
    <lineage>
        <taxon>Bacteria</taxon>
        <taxon>Pseudomonadati</taxon>
        <taxon>Bacteroidota</taxon>
        <taxon>Bacteroidia</taxon>
        <taxon>Bacteroidales</taxon>
        <taxon>Bacteroidaceae</taxon>
        <taxon>Phocaeicola</taxon>
    </lineage>
</organism>
<gene>
    <name evidence="1" type="ORF">BACPLE_02030</name>
</gene>
<evidence type="ECO:0000313" key="2">
    <source>
        <dbReference type="Proteomes" id="UP000003452"/>
    </source>
</evidence>
<evidence type="ECO:0000313" key="1">
    <source>
        <dbReference type="EMBL" id="EDY95754.1"/>
    </source>
</evidence>
<dbReference type="EMBL" id="ABQC02000019">
    <property type="protein sequence ID" value="EDY95754.1"/>
    <property type="molecule type" value="Genomic_DNA"/>
</dbReference>
<proteinExistence type="predicted"/>
<dbReference type="AlphaFoldDB" id="B5CZ73"/>
<dbReference type="HOGENOM" id="CLU_3114699_0_0_10"/>